<dbReference type="SUPFAM" id="SSF103473">
    <property type="entry name" value="MFS general substrate transporter"/>
    <property type="match status" value="1"/>
</dbReference>
<evidence type="ECO:0000256" key="5">
    <source>
        <dbReference type="ARBA" id="ARBA00023136"/>
    </source>
</evidence>
<dbReference type="InterPro" id="IPR020846">
    <property type="entry name" value="MFS_dom"/>
</dbReference>
<protein>
    <recommendedName>
        <fullName evidence="7">Major facilitator superfamily (MFS) profile domain-containing protein</fullName>
    </recommendedName>
</protein>
<keyword evidence="4 6" id="KW-1133">Transmembrane helix</keyword>
<reference evidence="8 9" key="1">
    <citation type="submission" date="2015-12" db="EMBL/GenBank/DDBJ databases">
        <title>Draft genome sequence of Acidibacillus ferrooxidans ITV001, isolated from a chalcopyrite acid mine drainage site in Brazil.</title>
        <authorList>
            <person name="Dall'Agnol H."/>
            <person name="Nancucheo I."/>
            <person name="Johnson B."/>
            <person name="Oliveira R."/>
            <person name="Leite L."/>
            <person name="Pylro V."/>
            <person name="Nunes G.L."/>
            <person name="Tzotzos G."/>
            <person name="Fernandes G.R."/>
            <person name="Dutra J."/>
            <person name="Orellana S.C."/>
            <person name="Oliveira G."/>
        </authorList>
    </citation>
    <scope>NUCLEOTIDE SEQUENCE [LARGE SCALE GENOMIC DNA]</scope>
    <source>
        <strain evidence="9">ITV01</strain>
    </source>
</reference>
<evidence type="ECO:0000313" key="8">
    <source>
        <dbReference type="EMBL" id="KUO95083.1"/>
    </source>
</evidence>
<evidence type="ECO:0000256" key="4">
    <source>
        <dbReference type="ARBA" id="ARBA00022989"/>
    </source>
</evidence>
<dbReference type="GO" id="GO:0022857">
    <property type="term" value="F:transmembrane transporter activity"/>
    <property type="evidence" value="ECO:0007669"/>
    <property type="project" value="InterPro"/>
</dbReference>
<dbReference type="AlphaFoldDB" id="A0A101XPA7"/>
<dbReference type="InterPro" id="IPR036259">
    <property type="entry name" value="MFS_trans_sf"/>
</dbReference>
<dbReference type="Proteomes" id="UP000053557">
    <property type="component" value="Unassembled WGS sequence"/>
</dbReference>
<dbReference type="OrthoDB" id="1726922at2"/>
<dbReference type="PANTHER" id="PTHR23520:SF5">
    <property type="entry name" value="TRANSPORTER, PUTATIVE (AFU_ORTHOLOGUE AFUA_3G04000)-RELATED"/>
    <property type="match status" value="1"/>
</dbReference>
<dbReference type="InterPro" id="IPR011701">
    <property type="entry name" value="MFS"/>
</dbReference>
<sequence>MLTRGLVSRLHHMPRDMKIFLWTDACFGLSIGISNTLLNLHINALGYGATMLSMVNDVVPMVALILSVPLGHLADRYGRSKMLLLGTLLMALGALLVPLFLARAGILFGQSVFAVGQAMIMSTEFAVVAQYMPANDRHFSISIVYANFTLMIGIGSLLGGFLPAHLPLFHTEYGSTLLLGGLIFLIAPIGRYFLTPVPAIHTPSEKPAALFERPNRQILTFSIFSFISGFAYGFVGPYLNLIIKNQFHLSVSLIGLLLAINQCALFIGSVSTPWLVERFSLRRTIAVLLTIVTLSYLSLGFEAAFSFFFVLLLIQSISSMAFFPLLDSTAIDVVRDALRAKMQSYRALFRGVGNVVSVYVGGICLAHHAYGFAFLLTGLVYGGMLMFYLRFIRSQIVNESADTLGA</sequence>
<keyword evidence="9" id="KW-1185">Reference proteome</keyword>
<feature type="transmembrane region" description="Helical" evidence="6">
    <location>
        <begin position="215"/>
        <end position="235"/>
    </location>
</feature>
<name>A0A101XPA7_9BACL</name>
<evidence type="ECO:0000313" key="9">
    <source>
        <dbReference type="Proteomes" id="UP000053557"/>
    </source>
</evidence>
<evidence type="ECO:0000256" key="2">
    <source>
        <dbReference type="ARBA" id="ARBA00022448"/>
    </source>
</evidence>
<dbReference type="Pfam" id="PF07690">
    <property type="entry name" value="MFS_1"/>
    <property type="match status" value="2"/>
</dbReference>
<dbReference type="RefSeq" id="WP_067718601.1">
    <property type="nucleotide sequence ID" value="NZ_LPVJ01000060.1"/>
</dbReference>
<comment type="caution">
    <text evidence="8">The sequence shown here is derived from an EMBL/GenBank/DDBJ whole genome shotgun (WGS) entry which is preliminary data.</text>
</comment>
<evidence type="ECO:0000259" key="7">
    <source>
        <dbReference type="PROSITE" id="PS50850"/>
    </source>
</evidence>
<gene>
    <name evidence="8" type="ORF">ATW55_11450</name>
</gene>
<dbReference type="PROSITE" id="PS50850">
    <property type="entry name" value="MFS"/>
    <property type="match status" value="1"/>
</dbReference>
<evidence type="ECO:0000256" key="3">
    <source>
        <dbReference type="ARBA" id="ARBA00022692"/>
    </source>
</evidence>
<feature type="domain" description="Major facilitator superfamily (MFS) profile" evidence="7">
    <location>
        <begin position="1"/>
        <end position="396"/>
    </location>
</feature>
<feature type="transmembrane region" description="Helical" evidence="6">
    <location>
        <begin position="347"/>
        <end position="363"/>
    </location>
</feature>
<evidence type="ECO:0000256" key="1">
    <source>
        <dbReference type="ARBA" id="ARBA00004651"/>
    </source>
</evidence>
<feature type="transmembrane region" description="Helical" evidence="6">
    <location>
        <begin position="305"/>
        <end position="326"/>
    </location>
</feature>
<organism evidence="8 9">
    <name type="scientific">Ferroacidibacillus organovorans</name>
    <dbReference type="NCBI Taxonomy" id="1765683"/>
    <lineage>
        <taxon>Bacteria</taxon>
        <taxon>Bacillati</taxon>
        <taxon>Bacillota</taxon>
        <taxon>Bacilli</taxon>
        <taxon>Bacillales</taxon>
        <taxon>Alicyclobacillaceae</taxon>
        <taxon>Ferroacidibacillus</taxon>
    </lineage>
</organism>
<feature type="transmembrane region" description="Helical" evidence="6">
    <location>
        <begin position="107"/>
        <end position="127"/>
    </location>
</feature>
<accession>A0A101XPA7</accession>
<keyword evidence="2" id="KW-0813">Transport</keyword>
<dbReference type="Gene3D" id="1.20.1250.20">
    <property type="entry name" value="MFS general substrate transporter like domains"/>
    <property type="match status" value="2"/>
</dbReference>
<feature type="transmembrane region" description="Helical" evidence="6">
    <location>
        <begin position="139"/>
        <end position="161"/>
    </location>
</feature>
<feature type="transmembrane region" description="Helical" evidence="6">
    <location>
        <begin position="369"/>
        <end position="389"/>
    </location>
</feature>
<feature type="transmembrane region" description="Helical" evidence="6">
    <location>
        <begin position="20"/>
        <end position="38"/>
    </location>
</feature>
<comment type="subcellular location">
    <subcellularLocation>
        <location evidence="1">Cell membrane</location>
        <topology evidence="1">Multi-pass membrane protein</topology>
    </subcellularLocation>
</comment>
<keyword evidence="3 6" id="KW-0812">Transmembrane</keyword>
<proteinExistence type="predicted"/>
<keyword evidence="5 6" id="KW-0472">Membrane</keyword>
<dbReference type="GO" id="GO:0005886">
    <property type="term" value="C:plasma membrane"/>
    <property type="evidence" value="ECO:0007669"/>
    <property type="project" value="UniProtKB-SubCell"/>
</dbReference>
<feature type="transmembrane region" description="Helical" evidence="6">
    <location>
        <begin position="247"/>
        <end position="268"/>
    </location>
</feature>
<feature type="transmembrane region" description="Helical" evidence="6">
    <location>
        <begin position="173"/>
        <end position="194"/>
    </location>
</feature>
<dbReference type="PANTHER" id="PTHR23520">
    <property type="entry name" value="TRANSPORTER, PUTATIVE (AFU_ORTHOLOGUE AFUA_3G04000)-RELATED"/>
    <property type="match status" value="1"/>
</dbReference>
<feature type="transmembrane region" description="Helical" evidence="6">
    <location>
        <begin position="44"/>
        <end position="70"/>
    </location>
</feature>
<evidence type="ECO:0000256" key="6">
    <source>
        <dbReference type="SAM" id="Phobius"/>
    </source>
</evidence>
<feature type="transmembrane region" description="Helical" evidence="6">
    <location>
        <begin position="82"/>
        <end position="101"/>
    </location>
</feature>
<dbReference type="EMBL" id="LPVJ01000060">
    <property type="protein sequence ID" value="KUO95083.1"/>
    <property type="molecule type" value="Genomic_DNA"/>
</dbReference>
<feature type="transmembrane region" description="Helical" evidence="6">
    <location>
        <begin position="280"/>
        <end position="299"/>
    </location>
</feature>